<dbReference type="SUPFAM" id="SSF53146">
    <property type="entry name" value="Nitrogenase accessory factor-like"/>
    <property type="match status" value="1"/>
</dbReference>
<dbReference type="STRING" id="1499966.U14_01216"/>
<keyword evidence="3" id="KW-1185">Reference proteome</keyword>
<dbReference type="PANTHER" id="PTHR42983">
    <property type="entry name" value="DINITROGENASE IRON-MOLYBDENUM COFACTOR PROTEIN-RELATED"/>
    <property type="match status" value="1"/>
</dbReference>
<evidence type="ECO:0000313" key="2">
    <source>
        <dbReference type="EMBL" id="GAK49991.1"/>
    </source>
</evidence>
<name>A0A0S6VRW7_9BACT</name>
<dbReference type="HOGENOM" id="CLU_104194_0_0_0"/>
<proteinExistence type="predicted"/>
<organism evidence="2">
    <name type="scientific">Candidatus Moduliflexus flocculans</name>
    <dbReference type="NCBI Taxonomy" id="1499966"/>
    <lineage>
        <taxon>Bacteria</taxon>
        <taxon>Candidatus Moduliflexota</taxon>
        <taxon>Candidatus Moduliflexia</taxon>
        <taxon>Candidatus Moduliflexales</taxon>
        <taxon>Candidatus Moduliflexaceae</taxon>
    </lineage>
</organism>
<dbReference type="Gene3D" id="3.30.420.130">
    <property type="entry name" value="Dinitrogenase iron-molybdenum cofactor biosynthesis domain"/>
    <property type="match status" value="1"/>
</dbReference>
<dbReference type="CDD" id="cd00851">
    <property type="entry name" value="MTH1175"/>
    <property type="match status" value="1"/>
</dbReference>
<dbReference type="EMBL" id="DF820455">
    <property type="protein sequence ID" value="GAK49991.1"/>
    <property type="molecule type" value="Genomic_DNA"/>
</dbReference>
<reference evidence="2" key="1">
    <citation type="journal article" date="2015" name="PeerJ">
        <title>First genomic representation of candidate bacterial phylum KSB3 points to enhanced environmental sensing as a trigger of wastewater bulking.</title>
        <authorList>
            <person name="Sekiguchi Y."/>
            <person name="Ohashi A."/>
            <person name="Parks D.H."/>
            <person name="Yamauchi T."/>
            <person name="Tyson G.W."/>
            <person name="Hugenholtz P."/>
        </authorList>
    </citation>
    <scope>NUCLEOTIDE SEQUENCE [LARGE SCALE GENOMIC DNA]</scope>
</reference>
<evidence type="ECO:0000313" key="3">
    <source>
        <dbReference type="Proteomes" id="UP000030700"/>
    </source>
</evidence>
<dbReference type="InterPro" id="IPR003731">
    <property type="entry name" value="Di-Nase_FeMo-co_biosynth"/>
</dbReference>
<dbReference type="Pfam" id="PF02579">
    <property type="entry name" value="Nitro_FeMo-Co"/>
    <property type="match status" value="1"/>
</dbReference>
<dbReference type="PANTHER" id="PTHR42983:SF1">
    <property type="entry name" value="IRON-MOLYBDENUM PROTEIN"/>
    <property type="match status" value="1"/>
</dbReference>
<feature type="domain" description="Dinitrogenase iron-molybdenum cofactor biosynthesis" evidence="1">
    <location>
        <begin position="13"/>
        <end position="103"/>
    </location>
</feature>
<evidence type="ECO:0000259" key="1">
    <source>
        <dbReference type="Pfam" id="PF02579"/>
    </source>
</evidence>
<accession>A0A0S6VRW7</accession>
<protein>
    <submittedName>
        <fullName evidence="2">Dinitrogenase iron-molybdenum cofactor</fullName>
    </submittedName>
</protein>
<gene>
    <name evidence="2" type="ORF">U14_01216</name>
</gene>
<dbReference type="AlphaFoldDB" id="A0A0S6VRW7"/>
<dbReference type="InterPro" id="IPR036105">
    <property type="entry name" value="DiNase_FeMo-co_biosyn_sf"/>
</dbReference>
<dbReference type="InterPro" id="IPR033913">
    <property type="entry name" value="MTH1175_dom"/>
</dbReference>
<dbReference type="Proteomes" id="UP000030700">
    <property type="component" value="Unassembled WGS sequence"/>
</dbReference>
<sequence length="125" mass="12436">MKVACSTQGAALDAQIDPRLGRAAYFLMIDTDSQAVEVLDNSSGAASGGAGIQAAQTLASKGVQAVITGNCGPNAFATFQAANIAVYTGASGTARDALAQYQQGTLTAAGQPNVGGHFGDTRRAG</sequence>